<dbReference type="InterPro" id="IPR011009">
    <property type="entry name" value="Kinase-like_dom_sf"/>
</dbReference>
<dbReference type="GO" id="GO:0004674">
    <property type="term" value="F:protein serine/threonine kinase activity"/>
    <property type="evidence" value="ECO:0007669"/>
    <property type="project" value="UniProtKB-KW"/>
</dbReference>
<evidence type="ECO:0000256" key="12">
    <source>
        <dbReference type="SAM" id="MobiDB-lite"/>
    </source>
</evidence>
<comment type="caution">
    <text evidence="14">The sequence shown here is derived from an EMBL/GenBank/DDBJ whole genome shotgun (WGS) entry which is preliminary data.</text>
</comment>
<evidence type="ECO:0000256" key="8">
    <source>
        <dbReference type="ARBA" id="ARBA00047899"/>
    </source>
</evidence>
<dbReference type="PROSITE" id="PS50011">
    <property type="entry name" value="PROTEIN_KINASE_DOM"/>
    <property type="match status" value="1"/>
</dbReference>
<dbReference type="SMART" id="SM00220">
    <property type="entry name" value="S_TKc"/>
    <property type="match status" value="1"/>
</dbReference>
<dbReference type="PANTHER" id="PTHR45637">
    <property type="entry name" value="FLIPPASE KINASE 1-RELATED"/>
    <property type="match status" value="1"/>
</dbReference>
<dbReference type="GO" id="GO:0005524">
    <property type="term" value="F:ATP binding"/>
    <property type="evidence" value="ECO:0007669"/>
    <property type="project" value="UniProtKB-KW"/>
</dbReference>
<dbReference type="OrthoDB" id="432483at2759"/>
<evidence type="ECO:0000256" key="6">
    <source>
        <dbReference type="ARBA" id="ARBA00022777"/>
    </source>
</evidence>
<evidence type="ECO:0000256" key="11">
    <source>
        <dbReference type="ARBA" id="ARBA00074231"/>
    </source>
</evidence>
<feature type="region of interest" description="Disordered" evidence="12">
    <location>
        <begin position="451"/>
        <end position="471"/>
    </location>
</feature>
<protein>
    <recommendedName>
        <fullName evidence="11">Protein kinase G11A</fullName>
        <ecNumber evidence="2">2.7.11.1</ecNumber>
    </recommendedName>
</protein>
<dbReference type="SUPFAM" id="SSF56112">
    <property type="entry name" value="Protein kinase-like (PK-like)"/>
    <property type="match status" value="1"/>
</dbReference>
<dbReference type="Pfam" id="PF00069">
    <property type="entry name" value="Pkinase"/>
    <property type="match status" value="2"/>
</dbReference>
<comment type="catalytic activity">
    <reaction evidence="9">
        <text>L-seryl-[protein] + ATP = O-phospho-L-seryl-[protein] + ADP + H(+)</text>
        <dbReference type="Rhea" id="RHEA:17989"/>
        <dbReference type="Rhea" id="RHEA-COMP:9863"/>
        <dbReference type="Rhea" id="RHEA-COMP:11604"/>
        <dbReference type="ChEBI" id="CHEBI:15378"/>
        <dbReference type="ChEBI" id="CHEBI:29999"/>
        <dbReference type="ChEBI" id="CHEBI:30616"/>
        <dbReference type="ChEBI" id="CHEBI:83421"/>
        <dbReference type="ChEBI" id="CHEBI:456216"/>
        <dbReference type="EC" id="2.7.11.1"/>
    </reaction>
</comment>
<dbReference type="FunFam" id="3.30.200.20:FF:000032">
    <property type="entry name" value="Serine/threonine-protein kinase D6PK-like"/>
    <property type="match status" value="1"/>
</dbReference>
<dbReference type="FunFam" id="1.10.510.10:FF:000020">
    <property type="entry name" value="serine/threonine-protein kinase D6PK-like"/>
    <property type="match status" value="1"/>
</dbReference>
<dbReference type="EMBL" id="SWLB01000012">
    <property type="protein sequence ID" value="KAF3332027.1"/>
    <property type="molecule type" value="Genomic_DNA"/>
</dbReference>
<evidence type="ECO:0000256" key="5">
    <source>
        <dbReference type="ARBA" id="ARBA00022741"/>
    </source>
</evidence>
<proteinExistence type="inferred from homology"/>
<accession>A0A833R2Z1</accession>
<evidence type="ECO:0000256" key="7">
    <source>
        <dbReference type="ARBA" id="ARBA00022840"/>
    </source>
</evidence>
<dbReference type="EC" id="2.7.11.1" evidence="2"/>
<keyword evidence="7" id="KW-0067">ATP-binding</keyword>
<keyword evidence="6 14" id="KW-0418">Kinase</keyword>
<feature type="region of interest" description="Disordered" evidence="12">
    <location>
        <begin position="1"/>
        <end position="32"/>
    </location>
</feature>
<reference evidence="14" key="1">
    <citation type="submission" date="2020-01" db="EMBL/GenBank/DDBJ databases">
        <title>Genome sequence of Kobresia littledalei, the first chromosome-level genome in the family Cyperaceae.</title>
        <authorList>
            <person name="Qu G."/>
        </authorList>
    </citation>
    <scope>NUCLEOTIDE SEQUENCE</scope>
    <source>
        <strain evidence="14">C.B.Clarke</strain>
        <tissue evidence="14">Leaf</tissue>
    </source>
</reference>
<evidence type="ECO:0000256" key="10">
    <source>
        <dbReference type="ARBA" id="ARBA00053984"/>
    </source>
</evidence>
<evidence type="ECO:0000313" key="14">
    <source>
        <dbReference type="EMBL" id="KAF3332027.1"/>
    </source>
</evidence>
<feature type="compositionally biased region" description="Polar residues" evidence="12">
    <location>
        <begin position="1"/>
        <end position="13"/>
    </location>
</feature>
<keyword evidence="3" id="KW-0723">Serine/threonine-protein kinase</keyword>
<comment type="similarity">
    <text evidence="1">Belongs to the protein kinase superfamily. AGC Ser/Thr protein kinase family.</text>
</comment>
<evidence type="ECO:0000256" key="2">
    <source>
        <dbReference type="ARBA" id="ARBA00012513"/>
    </source>
</evidence>
<name>A0A833R2Z1_9POAL</name>
<feature type="region of interest" description="Disordered" evidence="12">
    <location>
        <begin position="181"/>
        <end position="227"/>
    </location>
</feature>
<evidence type="ECO:0000313" key="15">
    <source>
        <dbReference type="Proteomes" id="UP000623129"/>
    </source>
</evidence>
<evidence type="ECO:0000256" key="3">
    <source>
        <dbReference type="ARBA" id="ARBA00022527"/>
    </source>
</evidence>
<keyword evidence="5" id="KW-0547">Nucleotide-binding</keyword>
<dbReference type="FunFam" id="1.10.510.10:FF:000028">
    <property type="entry name" value="serine/threonine-protein kinase D6PK-like"/>
    <property type="match status" value="1"/>
</dbReference>
<comment type="catalytic activity">
    <reaction evidence="8">
        <text>L-threonyl-[protein] + ATP = O-phospho-L-threonyl-[protein] + ADP + H(+)</text>
        <dbReference type="Rhea" id="RHEA:46608"/>
        <dbReference type="Rhea" id="RHEA-COMP:11060"/>
        <dbReference type="Rhea" id="RHEA-COMP:11605"/>
        <dbReference type="ChEBI" id="CHEBI:15378"/>
        <dbReference type="ChEBI" id="CHEBI:30013"/>
        <dbReference type="ChEBI" id="CHEBI:30616"/>
        <dbReference type="ChEBI" id="CHEBI:61977"/>
        <dbReference type="ChEBI" id="CHEBI:456216"/>
        <dbReference type="EC" id="2.7.11.1"/>
    </reaction>
</comment>
<evidence type="ECO:0000256" key="4">
    <source>
        <dbReference type="ARBA" id="ARBA00022679"/>
    </source>
</evidence>
<feature type="compositionally biased region" description="Low complexity" evidence="12">
    <location>
        <begin position="71"/>
        <end position="85"/>
    </location>
</feature>
<feature type="domain" description="Protein kinase" evidence="13">
    <location>
        <begin position="296"/>
        <end position="628"/>
    </location>
</feature>
<keyword evidence="15" id="KW-1185">Reference proteome</keyword>
<dbReference type="PROSITE" id="PS00108">
    <property type="entry name" value="PROTEIN_KINASE_ST"/>
    <property type="match status" value="1"/>
</dbReference>
<comment type="function">
    <text evidence="10">May play a role in the regulation of metabolism and signal transduction processes.</text>
</comment>
<dbReference type="InterPro" id="IPR000719">
    <property type="entry name" value="Prot_kinase_dom"/>
</dbReference>
<dbReference type="Gene3D" id="1.10.510.10">
    <property type="entry name" value="Transferase(Phosphotransferase) domain 1"/>
    <property type="match status" value="2"/>
</dbReference>
<dbReference type="Proteomes" id="UP000623129">
    <property type="component" value="Unassembled WGS sequence"/>
</dbReference>
<evidence type="ECO:0000259" key="13">
    <source>
        <dbReference type="PROSITE" id="PS50011"/>
    </source>
</evidence>
<gene>
    <name evidence="14" type="ORF">FCM35_KLT03433</name>
</gene>
<organism evidence="14 15">
    <name type="scientific">Carex littledalei</name>
    <dbReference type="NCBI Taxonomy" id="544730"/>
    <lineage>
        <taxon>Eukaryota</taxon>
        <taxon>Viridiplantae</taxon>
        <taxon>Streptophyta</taxon>
        <taxon>Embryophyta</taxon>
        <taxon>Tracheophyta</taxon>
        <taxon>Spermatophyta</taxon>
        <taxon>Magnoliopsida</taxon>
        <taxon>Liliopsida</taxon>
        <taxon>Poales</taxon>
        <taxon>Cyperaceae</taxon>
        <taxon>Cyperoideae</taxon>
        <taxon>Cariceae</taxon>
        <taxon>Carex</taxon>
        <taxon>Carex subgen. Euthyceras</taxon>
    </lineage>
</organism>
<evidence type="ECO:0000256" key="1">
    <source>
        <dbReference type="ARBA" id="ARBA00009903"/>
    </source>
</evidence>
<keyword evidence="4" id="KW-0808">Transferase</keyword>
<sequence length="679" mass="74695">MDTEASCSTSEIVESNEFGGRSPLSDGPHRTRRINIKPDELDELDQLLKAIDMRISRGLTTLDPLDKVARSRMPSQSPKASSSESVNIKQALRRLCISQASEMAAMKRVTKKLDGSAGGVSESVSGTIRRLYASMVVQSDEPEEKMNLVPEKYNGNTVHAEKKGKMLSKSCIGCITSKIEPEPSSDASCNNQVQPENSSPDITQPEPQIEPEPCSSSMEPAEKEKGECSHSSISSVCDYYTTSTSISGESPCGSSCGAGTSTFAGAGRPHMSKDIRWLSVRHVVAKQGGTLTLDNFKLIKRLGCGDIGTVYLAELNESDCLFALKVMDVEYLANRKKMMRAQTEREILEMLDHPFLPTLYASFISDNLSCLVIEFCPGGDLHVLRQKQPGRCFSEPAARFYVAEVLLALEYLHMLGVIYRDLKPENILVREDGHIMLSDFDLSLRCSVNPTLQSSSSRSKHGNTSKHSTGPCPEKPCIDPFCLPPTSCFAPRPSCSPSKDHPNKAQKLRINTGLQLVAEPTEARSNSFVGTHEYLAPEIIKGDGHGSAVDWWTFGVFLYELLYGKTPFKGADNEETLANVVCQNLRFPENPNVSFHARDLIRRLLVKEPEHRLGYTKGAAEIKSHPFFEGLNWALIRSAAPPEADGSCFLGSMFVVRKKKEGRCLNFMGNGEDGEFGVF</sequence>
<dbReference type="Gene3D" id="3.30.200.20">
    <property type="entry name" value="Phosphorylase Kinase, domain 1"/>
    <property type="match status" value="1"/>
</dbReference>
<feature type="compositionally biased region" description="Polar residues" evidence="12">
    <location>
        <begin position="185"/>
        <end position="199"/>
    </location>
</feature>
<dbReference type="AlphaFoldDB" id="A0A833R2Z1"/>
<evidence type="ECO:0000256" key="9">
    <source>
        <dbReference type="ARBA" id="ARBA00048679"/>
    </source>
</evidence>
<dbReference type="CDD" id="cd05574">
    <property type="entry name" value="STKc_phototropin_like"/>
    <property type="match status" value="1"/>
</dbReference>
<dbReference type="InterPro" id="IPR008271">
    <property type="entry name" value="Ser/Thr_kinase_AS"/>
</dbReference>
<feature type="compositionally biased region" description="Low complexity" evidence="12">
    <location>
        <begin position="200"/>
        <end position="213"/>
    </location>
</feature>
<feature type="region of interest" description="Disordered" evidence="12">
    <location>
        <begin position="66"/>
        <end position="85"/>
    </location>
</feature>